<reference evidence="2" key="1">
    <citation type="journal article" date="2019" name="Int. J. Syst. Evol. Microbiol.">
        <title>The Global Catalogue of Microorganisms (GCM) 10K type strain sequencing project: providing services to taxonomists for standard genome sequencing and annotation.</title>
        <authorList>
            <consortium name="The Broad Institute Genomics Platform"/>
            <consortium name="The Broad Institute Genome Sequencing Center for Infectious Disease"/>
            <person name="Wu L."/>
            <person name="Ma J."/>
        </authorList>
    </citation>
    <scope>NUCLEOTIDE SEQUENCE [LARGE SCALE GENOMIC DNA]</scope>
    <source>
        <strain evidence="2">CGMCC 1.12811</strain>
    </source>
</reference>
<dbReference type="Proteomes" id="UP000658793">
    <property type="component" value="Unassembled WGS sequence"/>
</dbReference>
<organism evidence="1 2">
    <name type="scientific">Flavobacterium palustre</name>
    <dbReference type="NCBI Taxonomy" id="1476463"/>
    <lineage>
        <taxon>Bacteria</taxon>
        <taxon>Pseudomonadati</taxon>
        <taxon>Bacteroidota</taxon>
        <taxon>Flavobacteriia</taxon>
        <taxon>Flavobacteriales</taxon>
        <taxon>Flavobacteriaceae</taxon>
        <taxon>Flavobacterium</taxon>
    </lineage>
</organism>
<proteinExistence type="predicted"/>
<name>A0ABQ1HNV7_9FLAO</name>
<evidence type="ECO:0000313" key="2">
    <source>
        <dbReference type="Proteomes" id="UP000658793"/>
    </source>
</evidence>
<protein>
    <submittedName>
        <fullName evidence="1">Uncharacterized protein</fullName>
    </submittedName>
</protein>
<comment type="caution">
    <text evidence="1">The sequence shown here is derived from an EMBL/GenBank/DDBJ whole genome shotgun (WGS) entry which is preliminary data.</text>
</comment>
<evidence type="ECO:0000313" key="1">
    <source>
        <dbReference type="EMBL" id="GGA84711.1"/>
    </source>
</evidence>
<dbReference type="RefSeq" id="WP_188494887.1">
    <property type="nucleotide sequence ID" value="NZ_BMGA01000008.1"/>
</dbReference>
<gene>
    <name evidence="1" type="ORF">GCM10008015_26880</name>
</gene>
<sequence length="73" mass="7523">MAAITEAQLATLIKEAFDFDSDKDGVNPAEARERQANKIAAAIRQFVVGRETVVTGTSATGGAVTGTGTIKAN</sequence>
<keyword evidence="2" id="KW-1185">Reference proteome</keyword>
<dbReference type="EMBL" id="BMGA01000008">
    <property type="protein sequence ID" value="GGA84711.1"/>
    <property type="molecule type" value="Genomic_DNA"/>
</dbReference>
<accession>A0ABQ1HNV7</accession>